<comment type="similarity">
    <text evidence="9">Belongs to the methyl-accepting chemotaxis (MCP) protein family.</text>
</comment>
<dbReference type="AlphaFoldDB" id="A0A222FES6"/>
<evidence type="ECO:0000256" key="10">
    <source>
        <dbReference type="PROSITE-ProRule" id="PRU00284"/>
    </source>
</evidence>
<evidence type="ECO:0000256" key="7">
    <source>
        <dbReference type="ARBA" id="ARBA00023136"/>
    </source>
</evidence>
<dbReference type="RefSeq" id="WP_094058801.1">
    <property type="nucleotide sequence ID" value="NZ_CP022530.1"/>
</dbReference>
<dbReference type="InterPro" id="IPR010910">
    <property type="entry name" value="Nitrate/nitrite_sensing_bac"/>
</dbReference>
<evidence type="ECO:0000256" key="2">
    <source>
        <dbReference type="ARBA" id="ARBA00022475"/>
    </source>
</evidence>
<dbReference type="OrthoDB" id="2489132at2"/>
<dbReference type="KEGG" id="bsan:CHH28_02365"/>
<dbReference type="PROSITE" id="PS50906">
    <property type="entry name" value="NIT"/>
    <property type="match status" value="1"/>
</dbReference>
<feature type="domain" description="NIT" evidence="13">
    <location>
        <begin position="49"/>
        <end position="294"/>
    </location>
</feature>
<evidence type="ECO:0000313" key="14">
    <source>
        <dbReference type="EMBL" id="ASP37585.1"/>
    </source>
</evidence>
<keyword evidence="8 10" id="KW-0807">Transducer</keyword>
<dbReference type="GO" id="GO:0004888">
    <property type="term" value="F:transmembrane signaling receptor activity"/>
    <property type="evidence" value="ECO:0007669"/>
    <property type="project" value="InterPro"/>
</dbReference>
<evidence type="ECO:0000313" key="15">
    <source>
        <dbReference type="Proteomes" id="UP000202440"/>
    </source>
</evidence>
<evidence type="ECO:0000259" key="13">
    <source>
        <dbReference type="PROSITE" id="PS50906"/>
    </source>
</evidence>
<dbReference type="InterPro" id="IPR004090">
    <property type="entry name" value="Chemotax_Me-accpt_rcpt"/>
</dbReference>
<reference evidence="14 15" key="1">
    <citation type="submission" date="2017-07" db="EMBL/GenBank/DDBJ databases">
        <title>Annotated genome sequence of Bacterioplanes sanyensis isolated from Red Sea.</title>
        <authorList>
            <person name="Rehman Z.U."/>
        </authorList>
    </citation>
    <scope>NUCLEOTIDE SEQUENCE [LARGE SCALE GENOMIC DNA]</scope>
    <source>
        <strain evidence="14 15">NV9</strain>
    </source>
</reference>
<evidence type="ECO:0000256" key="11">
    <source>
        <dbReference type="SAM" id="Phobius"/>
    </source>
</evidence>
<dbReference type="PRINTS" id="PR00260">
    <property type="entry name" value="CHEMTRNSDUCR"/>
</dbReference>
<dbReference type="Pfam" id="PF00015">
    <property type="entry name" value="MCPsignal"/>
    <property type="match status" value="1"/>
</dbReference>
<evidence type="ECO:0000256" key="1">
    <source>
        <dbReference type="ARBA" id="ARBA00004651"/>
    </source>
</evidence>
<gene>
    <name evidence="14" type="ORF">CHH28_02365</name>
</gene>
<evidence type="ECO:0000256" key="6">
    <source>
        <dbReference type="ARBA" id="ARBA00022989"/>
    </source>
</evidence>
<dbReference type="FunFam" id="1.10.287.950:FF:000001">
    <property type="entry name" value="Methyl-accepting chemotaxis sensory transducer"/>
    <property type="match status" value="1"/>
</dbReference>
<keyword evidence="3" id="KW-0488">Methylation</keyword>
<evidence type="ECO:0000256" key="3">
    <source>
        <dbReference type="ARBA" id="ARBA00022481"/>
    </source>
</evidence>
<dbReference type="InterPro" id="IPR004089">
    <property type="entry name" value="MCPsignal_dom"/>
</dbReference>
<feature type="transmembrane region" description="Helical" evidence="11">
    <location>
        <begin position="300"/>
        <end position="320"/>
    </location>
</feature>
<dbReference type="PANTHER" id="PTHR32089">
    <property type="entry name" value="METHYL-ACCEPTING CHEMOTAXIS PROTEIN MCPB"/>
    <property type="match status" value="1"/>
</dbReference>
<dbReference type="Proteomes" id="UP000202440">
    <property type="component" value="Chromosome"/>
</dbReference>
<dbReference type="PROSITE" id="PS50111">
    <property type="entry name" value="CHEMOTAXIS_TRANSDUC_2"/>
    <property type="match status" value="1"/>
</dbReference>
<comment type="subcellular location">
    <subcellularLocation>
        <location evidence="1">Cell membrane</location>
        <topology evidence="1">Multi-pass membrane protein</topology>
    </subcellularLocation>
</comment>
<keyword evidence="2" id="KW-1003">Cell membrane</keyword>
<keyword evidence="5 11" id="KW-0812">Transmembrane</keyword>
<keyword evidence="7 11" id="KW-0472">Membrane</keyword>
<evidence type="ECO:0000256" key="4">
    <source>
        <dbReference type="ARBA" id="ARBA00022500"/>
    </source>
</evidence>
<dbReference type="GO" id="GO:0005886">
    <property type="term" value="C:plasma membrane"/>
    <property type="evidence" value="ECO:0007669"/>
    <property type="project" value="UniProtKB-SubCell"/>
</dbReference>
<proteinExistence type="inferred from homology"/>
<dbReference type="GO" id="GO:0007165">
    <property type="term" value="P:signal transduction"/>
    <property type="evidence" value="ECO:0007669"/>
    <property type="project" value="UniProtKB-KW"/>
</dbReference>
<organism evidence="14 15">
    <name type="scientific">Bacterioplanes sanyensis</name>
    <dbReference type="NCBI Taxonomy" id="1249553"/>
    <lineage>
        <taxon>Bacteria</taxon>
        <taxon>Pseudomonadati</taxon>
        <taxon>Pseudomonadota</taxon>
        <taxon>Gammaproteobacteria</taxon>
        <taxon>Oceanospirillales</taxon>
        <taxon>Oceanospirillaceae</taxon>
        <taxon>Bacterioplanes</taxon>
    </lineage>
</organism>
<dbReference type="SMART" id="SM00283">
    <property type="entry name" value="MA"/>
    <property type="match status" value="1"/>
</dbReference>
<dbReference type="InterPro" id="IPR013587">
    <property type="entry name" value="Nitrate/nitrite_sensing"/>
</dbReference>
<evidence type="ECO:0000256" key="5">
    <source>
        <dbReference type="ARBA" id="ARBA00022692"/>
    </source>
</evidence>
<dbReference type="PANTHER" id="PTHR32089:SF39">
    <property type="entry name" value="METHYL-ACCEPTING CHEMOTAXIS PROTEIN HLYB"/>
    <property type="match status" value="1"/>
</dbReference>
<evidence type="ECO:0000256" key="8">
    <source>
        <dbReference type="ARBA" id="ARBA00023224"/>
    </source>
</evidence>
<keyword evidence="4" id="KW-0145">Chemotaxis</keyword>
<evidence type="ECO:0000256" key="9">
    <source>
        <dbReference type="ARBA" id="ARBA00029447"/>
    </source>
</evidence>
<accession>A0A222FES6</accession>
<keyword evidence="6 11" id="KW-1133">Transmembrane helix</keyword>
<protein>
    <submittedName>
        <fullName evidence="14">Chemotaxis protein</fullName>
    </submittedName>
</protein>
<dbReference type="GO" id="GO:0006935">
    <property type="term" value="P:chemotaxis"/>
    <property type="evidence" value="ECO:0007669"/>
    <property type="project" value="UniProtKB-KW"/>
</dbReference>
<dbReference type="EMBL" id="CP022530">
    <property type="protein sequence ID" value="ASP37585.1"/>
    <property type="molecule type" value="Genomic_DNA"/>
</dbReference>
<dbReference type="Pfam" id="PF08376">
    <property type="entry name" value="NIT"/>
    <property type="match status" value="1"/>
</dbReference>
<feature type="domain" description="Methyl-accepting transducer" evidence="12">
    <location>
        <begin position="382"/>
        <end position="618"/>
    </location>
</feature>
<keyword evidence="15" id="KW-1185">Reference proteome</keyword>
<sequence length="654" mass="72404">MSRWISRYLSEIVLIPCLLLLLLLVVDANRSYRLLTAAEELHHHADLAKLTSAATHEMQKERGMSAGFIGSGGQKFGSQLRQQRSTTDAALSALTDFVDTHEFNDDTSKLMAELLPRLKQISNIRQRVDRQDIALAEALKYYTGNNVLMLDSMAVLIELSNDRDLSRKINTLSNFAGAKEQAGIERAVLSTVFSRDEFSTELRQRFTALVAKQQTFFHSAEVATTPQMKTILASFINSSEQKAVERYRQIANSSDSGFNTNPEEWFKVATDRINLYRQTELDIIDGFFVTALDLHDFNSFLFWLDLVLLVTSAGLTFLLVRALRASGKQTDAIKDVINGVVHDQDLTTLVPQISEDDLGEVARKVNLVLDKFREDFALFQKYAEQVSKAAEETSNSIERNDQNLQTQQHDISTIAAAAEEMSASIKEVSSMISDSNEHIAQASAQTREGNKTVAQAVEGIRAMAQEIDSLRSTTDDLNQHVNNIASMVQAIESVAEQTNLLALNAAIEAARAGEQGRGFAVVADEVRSLASRTQETTVEISKVVQELQHGASQSLTVIDEGQRKAEASVEQANGVDEVLGRIVTMMNELERNTQAVDASAREQTSVIHEINSSLTEVDRQAQVGLEGSKDMAAVERRLASVVTEMTKRLNAYRI</sequence>
<name>A0A222FES6_9GAMM</name>
<evidence type="ECO:0000259" key="12">
    <source>
        <dbReference type="PROSITE" id="PS50111"/>
    </source>
</evidence>
<dbReference type="SUPFAM" id="SSF58104">
    <property type="entry name" value="Methyl-accepting chemotaxis protein (MCP) signaling domain"/>
    <property type="match status" value="1"/>
</dbReference>
<dbReference type="Gene3D" id="1.10.287.950">
    <property type="entry name" value="Methyl-accepting chemotaxis protein"/>
    <property type="match status" value="1"/>
</dbReference>